<evidence type="ECO:0000313" key="2">
    <source>
        <dbReference type="Proteomes" id="UP001431783"/>
    </source>
</evidence>
<organism evidence="1 2">
    <name type="scientific">Henosepilachna vigintioctopunctata</name>
    <dbReference type="NCBI Taxonomy" id="420089"/>
    <lineage>
        <taxon>Eukaryota</taxon>
        <taxon>Metazoa</taxon>
        <taxon>Ecdysozoa</taxon>
        <taxon>Arthropoda</taxon>
        <taxon>Hexapoda</taxon>
        <taxon>Insecta</taxon>
        <taxon>Pterygota</taxon>
        <taxon>Neoptera</taxon>
        <taxon>Endopterygota</taxon>
        <taxon>Coleoptera</taxon>
        <taxon>Polyphaga</taxon>
        <taxon>Cucujiformia</taxon>
        <taxon>Coccinelloidea</taxon>
        <taxon>Coccinellidae</taxon>
        <taxon>Epilachninae</taxon>
        <taxon>Epilachnini</taxon>
        <taxon>Henosepilachna</taxon>
    </lineage>
</organism>
<dbReference type="Proteomes" id="UP001431783">
    <property type="component" value="Unassembled WGS sequence"/>
</dbReference>
<dbReference type="AlphaFoldDB" id="A0AAW1VFK7"/>
<protein>
    <submittedName>
        <fullName evidence="1">Uncharacterized protein</fullName>
    </submittedName>
</protein>
<dbReference type="InterPro" id="IPR036691">
    <property type="entry name" value="Endo/exonu/phosph_ase_sf"/>
</dbReference>
<keyword evidence="2" id="KW-1185">Reference proteome</keyword>
<dbReference type="Gene3D" id="3.60.10.10">
    <property type="entry name" value="Endonuclease/exonuclease/phosphatase"/>
    <property type="match status" value="1"/>
</dbReference>
<proteinExistence type="predicted"/>
<comment type="caution">
    <text evidence="1">The sequence shown here is derived from an EMBL/GenBank/DDBJ whole genome shotgun (WGS) entry which is preliminary data.</text>
</comment>
<gene>
    <name evidence="1" type="ORF">WA026_020526</name>
</gene>
<accession>A0AAW1VFK7</accession>
<evidence type="ECO:0000313" key="1">
    <source>
        <dbReference type="EMBL" id="KAK9892543.1"/>
    </source>
</evidence>
<reference evidence="1 2" key="1">
    <citation type="submission" date="2023-03" db="EMBL/GenBank/DDBJ databases">
        <title>Genome insight into feeding habits of ladybird beetles.</title>
        <authorList>
            <person name="Li H.-S."/>
            <person name="Huang Y.-H."/>
            <person name="Pang H."/>
        </authorList>
    </citation>
    <scope>NUCLEOTIDE SEQUENCE [LARGE SCALE GENOMIC DNA]</scope>
    <source>
        <strain evidence="1">SYSU_2023b</strain>
        <tissue evidence="1">Whole body</tissue>
    </source>
</reference>
<sequence>MGKPQGLTTKPKEIDNEVSKTKKDKKLNFFRSVKFKHAISCKQDIYFLNKKLEVNPDIVSISKHWATESKGYILTKLNLSNSVVGNCFKLSNYEHGGSLILVKKSIQFETLIHLRDKSEDIIAETTGIIPKEKLIIISTYKAPRADLEVLLGKMEEILDFIFDKNTYGD</sequence>
<dbReference type="EMBL" id="JARQZJ010000135">
    <property type="protein sequence ID" value="KAK9892543.1"/>
    <property type="molecule type" value="Genomic_DNA"/>
</dbReference>
<name>A0AAW1VFK7_9CUCU</name>